<feature type="transmembrane region" description="Helical" evidence="6">
    <location>
        <begin position="298"/>
        <end position="317"/>
    </location>
</feature>
<feature type="transmembrane region" description="Helical" evidence="6">
    <location>
        <begin position="12"/>
        <end position="36"/>
    </location>
</feature>
<evidence type="ECO:0000313" key="7">
    <source>
        <dbReference type="EMBL" id="MFC3180354.1"/>
    </source>
</evidence>
<evidence type="ECO:0000256" key="1">
    <source>
        <dbReference type="ARBA" id="ARBA00004651"/>
    </source>
</evidence>
<dbReference type="CDD" id="cd06579">
    <property type="entry name" value="TM_PBP1_transp_AraH_like"/>
    <property type="match status" value="1"/>
</dbReference>
<comment type="caution">
    <text evidence="7">The sequence shown here is derived from an EMBL/GenBank/DDBJ whole genome shotgun (WGS) entry which is preliminary data.</text>
</comment>
<gene>
    <name evidence="7" type="ORF">ACFOGH_05095</name>
</gene>
<name>A0ABV7J0C6_9RHOB</name>
<reference evidence="8" key="1">
    <citation type="journal article" date="2019" name="Int. J. Syst. Evol. Microbiol.">
        <title>The Global Catalogue of Microorganisms (GCM) 10K type strain sequencing project: providing services to taxonomists for standard genome sequencing and annotation.</title>
        <authorList>
            <consortium name="The Broad Institute Genomics Platform"/>
            <consortium name="The Broad Institute Genome Sequencing Center for Infectious Disease"/>
            <person name="Wu L."/>
            <person name="Ma J."/>
        </authorList>
    </citation>
    <scope>NUCLEOTIDE SEQUENCE [LARGE SCALE GENOMIC DNA]</scope>
    <source>
        <strain evidence="8">KCTC 52039</strain>
    </source>
</reference>
<feature type="transmembrane region" description="Helical" evidence="6">
    <location>
        <begin position="72"/>
        <end position="89"/>
    </location>
</feature>
<evidence type="ECO:0000256" key="2">
    <source>
        <dbReference type="ARBA" id="ARBA00022475"/>
    </source>
</evidence>
<dbReference type="Pfam" id="PF02653">
    <property type="entry name" value="BPD_transp_2"/>
    <property type="match status" value="1"/>
</dbReference>
<feature type="transmembrane region" description="Helical" evidence="6">
    <location>
        <begin position="159"/>
        <end position="183"/>
    </location>
</feature>
<evidence type="ECO:0000256" key="3">
    <source>
        <dbReference type="ARBA" id="ARBA00022692"/>
    </source>
</evidence>
<sequence length="321" mass="33780">MTQRFTREQAIRWAPLMVLLALIILFTAINPSFFALRNFARIAVAAAPGLMVALGVTFIIIMGSIDLSMEGVLSFTAVLFCFAFVQFGGTLAAGGWLAIPLVLLIGAGVGMVNGLIHVRLRIPSFMASLAMGFVATGATVLLTGGGIVKINDDIFRGLLTYRVLGFPLMVYVAGLCLLLGWFIQTRTTLGRNFYAVGGGEELAHASGLNVRRVRVAGFTLAGVFYAVAAILQVAKLGQAESVTGANFMFISITSVVVGGVALWGGVGGVWNALVGVLIVNVINNGMVVIGLPDYVQDGMLGLLVIIAVVLSTDRRALTVVK</sequence>
<comment type="subcellular location">
    <subcellularLocation>
        <location evidence="1">Cell membrane</location>
        <topology evidence="1">Multi-pass membrane protein</topology>
    </subcellularLocation>
</comment>
<dbReference type="Proteomes" id="UP001595547">
    <property type="component" value="Unassembled WGS sequence"/>
</dbReference>
<feature type="transmembrane region" description="Helical" evidence="6">
    <location>
        <begin position="128"/>
        <end position="147"/>
    </location>
</feature>
<proteinExistence type="predicted"/>
<keyword evidence="8" id="KW-1185">Reference proteome</keyword>
<dbReference type="InterPro" id="IPR001851">
    <property type="entry name" value="ABC_transp_permease"/>
</dbReference>
<dbReference type="RefSeq" id="WP_380071980.1">
    <property type="nucleotide sequence ID" value="NZ_JBHRTO010000001.1"/>
</dbReference>
<feature type="transmembrane region" description="Helical" evidence="6">
    <location>
        <begin position="273"/>
        <end position="292"/>
    </location>
</feature>
<evidence type="ECO:0000256" key="6">
    <source>
        <dbReference type="SAM" id="Phobius"/>
    </source>
</evidence>
<dbReference type="PANTHER" id="PTHR32196">
    <property type="entry name" value="ABC TRANSPORTER PERMEASE PROTEIN YPHD-RELATED-RELATED"/>
    <property type="match status" value="1"/>
</dbReference>
<dbReference type="EMBL" id="JBHRTO010000001">
    <property type="protein sequence ID" value="MFC3180354.1"/>
    <property type="molecule type" value="Genomic_DNA"/>
</dbReference>
<feature type="transmembrane region" description="Helical" evidence="6">
    <location>
        <begin position="246"/>
        <end position="266"/>
    </location>
</feature>
<evidence type="ECO:0000313" key="8">
    <source>
        <dbReference type="Proteomes" id="UP001595547"/>
    </source>
</evidence>
<evidence type="ECO:0000256" key="5">
    <source>
        <dbReference type="ARBA" id="ARBA00023136"/>
    </source>
</evidence>
<feature type="transmembrane region" description="Helical" evidence="6">
    <location>
        <begin position="215"/>
        <end position="234"/>
    </location>
</feature>
<feature type="transmembrane region" description="Helical" evidence="6">
    <location>
        <begin position="42"/>
        <end position="65"/>
    </location>
</feature>
<evidence type="ECO:0000256" key="4">
    <source>
        <dbReference type="ARBA" id="ARBA00022989"/>
    </source>
</evidence>
<keyword evidence="4 6" id="KW-1133">Transmembrane helix</keyword>
<feature type="transmembrane region" description="Helical" evidence="6">
    <location>
        <begin position="95"/>
        <end position="116"/>
    </location>
</feature>
<keyword evidence="5 6" id="KW-0472">Membrane</keyword>
<keyword evidence="3 6" id="KW-0812">Transmembrane</keyword>
<keyword evidence="2" id="KW-1003">Cell membrane</keyword>
<organism evidence="7 8">
    <name type="scientific">Cypionkella sinensis</name>
    <dbReference type="NCBI Taxonomy" id="1756043"/>
    <lineage>
        <taxon>Bacteria</taxon>
        <taxon>Pseudomonadati</taxon>
        <taxon>Pseudomonadota</taxon>
        <taxon>Alphaproteobacteria</taxon>
        <taxon>Rhodobacterales</taxon>
        <taxon>Paracoccaceae</taxon>
        <taxon>Cypionkella</taxon>
    </lineage>
</organism>
<protein>
    <submittedName>
        <fullName evidence="7">ABC transporter permease</fullName>
    </submittedName>
</protein>
<accession>A0ABV7J0C6</accession>